<organism evidence="2 3">
    <name type="scientific">Echria macrotheca</name>
    <dbReference type="NCBI Taxonomy" id="438768"/>
    <lineage>
        <taxon>Eukaryota</taxon>
        <taxon>Fungi</taxon>
        <taxon>Dikarya</taxon>
        <taxon>Ascomycota</taxon>
        <taxon>Pezizomycotina</taxon>
        <taxon>Sordariomycetes</taxon>
        <taxon>Sordariomycetidae</taxon>
        <taxon>Sordariales</taxon>
        <taxon>Schizotheciaceae</taxon>
        <taxon>Echria</taxon>
    </lineage>
</organism>
<sequence length="155" mass="16885">MLQQKRKSPAIQKSSKRPRTASTSSSEDGELNQRRSREDEPGNSSASENGAMRQSNPPAQPDEGSDPPPQFDEAHERQSNPPPQSDEESDPTPEVEQETGHAPASGTTSCSPSTNQSPEAKRTPADESTSRSPERPLEGPPRSRGQDSRTRRLSR</sequence>
<accession>A0AAJ0FBY5</accession>
<protein>
    <submittedName>
        <fullName evidence="2">Uncharacterized protein</fullName>
    </submittedName>
</protein>
<feature type="compositionally biased region" description="Polar residues" evidence="1">
    <location>
        <begin position="42"/>
        <end position="57"/>
    </location>
</feature>
<gene>
    <name evidence="2" type="ORF">QBC47DRAFT_402043</name>
</gene>
<keyword evidence="3" id="KW-1185">Reference proteome</keyword>
<feature type="compositionally biased region" description="Basic residues" evidence="1">
    <location>
        <begin position="1"/>
        <end position="19"/>
    </location>
</feature>
<feature type="compositionally biased region" description="Basic and acidic residues" evidence="1">
    <location>
        <begin position="144"/>
        <end position="155"/>
    </location>
</feature>
<dbReference type="Proteomes" id="UP001239445">
    <property type="component" value="Unassembled WGS sequence"/>
</dbReference>
<reference evidence="2" key="1">
    <citation type="submission" date="2023-06" db="EMBL/GenBank/DDBJ databases">
        <title>Genome-scale phylogeny and comparative genomics of the fungal order Sordariales.</title>
        <authorList>
            <consortium name="Lawrence Berkeley National Laboratory"/>
            <person name="Hensen N."/>
            <person name="Bonometti L."/>
            <person name="Westerberg I."/>
            <person name="Brannstrom I.O."/>
            <person name="Guillou S."/>
            <person name="Cros-Aarteil S."/>
            <person name="Calhoun S."/>
            <person name="Haridas S."/>
            <person name="Kuo A."/>
            <person name="Mondo S."/>
            <person name="Pangilinan J."/>
            <person name="Riley R."/>
            <person name="Labutti K."/>
            <person name="Andreopoulos B."/>
            <person name="Lipzen A."/>
            <person name="Chen C."/>
            <person name="Yanf M."/>
            <person name="Daum C."/>
            <person name="Ng V."/>
            <person name="Clum A."/>
            <person name="Steindorff A."/>
            <person name="Ohm R."/>
            <person name="Martin F."/>
            <person name="Silar P."/>
            <person name="Natvig D."/>
            <person name="Lalanne C."/>
            <person name="Gautier V."/>
            <person name="Ament-Velasquez S.L."/>
            <person name="Kruys A."/>
            <person name="Hutchinson M.I."/>
            <person name="Powell A.J."/>
            <person name="Barry K."/>
            <person name="Miller A.N."/>
            <person name="Grigoriev I.V."/>
            <person name="Debuchy R."/>
            <person name="Gladieux P."/>
            <person name="Thoren M.H."/>
            <person name="Johannesson H."/>
        </authorList>
    </citation>
    <scope>NUCLEOTIDE SEQUENCE</scope>
    <source>
        <strain evidence="2">PSN4</strain>
    </source>
</reference>
<dbReference type="AlphaFoldDB" id="A0AAJ0FBY5"/>
<dbReference type="EMBL" id="MU839833">
    <property type="protein sequence ID" value="KAK1755879.1"/>
    <property type="molecule type" value="Genomic_DNA"/>
</dbReference>
<evidence type="ECO:0000313" key="3">
    <source>
        <dbReference type="Proteomes" id="UP001239445"/>
    </source>
</evidence>
<feature type="compositionally biased region" description="Polar residues" evidence="1">
    <location>
        <begin position="105"/>
        <end position="118"/>
    </location>
</feature>
<comment type="caution">
    <text evidence="2">The sequence shown here is derived from an EMBL/GenBank/DDBJ whole genome shotgun (WGS) entry which is preliminary data.</text>
</comment>
<evidence type="ECO:0000313" key="2">
    <source>
        <dbReference type="EMBL" id="KAK1755879.1"/>
    </source>
</evidence>
<evidence type="ECO:0000256" key="1">
    <source>
        <dbReference type="SAM" id="MobiDB-lite"/>
    </source>
</evidence>
<feature type="compositionally biased region" description="Basic and acidic residues" evidence="1">
    <location>
        <begin position="119"/>
        <end position="137"/>
    </location>
</feature>
<feature type="region of interest" description="Disordered" evidence="1">
    <location>
        <begin position="1"/>
        <end position="155"/>
    </location>
</feature>
<feature type="compositionally biased region" description="Acidic residues" evidence="1">
    <location>
        <begin position="85"/>
        <end position="97"/>
    </location>
</feature>
<proteinExistence type="predicted"/>
<feature type="compositionally biased region" description="Basic and acidic residues" evidence="1">
    <location>
        <begin position="31"/>
        <end position="40"/>
    </location>
</feature>
<name>A0AAJ0FBY5_9PEZI</name>